<name>A0ACC3D312_9PEZI</name>
<proteinExistence type="predicted"/>
<sequence>MTVSAIVDPIFSTPTKRKRAPSDAPPKQPFAPRLDITARELTENLRDEPSSGADSPRSAVATQLEGLEIESRGAVLEFGSATADTVHKKAKRDDIEDEASMDSFTGGVCETDKQLNVTKGRGRQLNSPPPLRRVREIAETPQPQAEPRRARFQSPEVCVAKRDSHSPKRMKSPPLSVADPTTPSPASSTDSASIKSSRSESSTVASSTTSEHAVVSPFSPLEVPSLTWQDSEITGHLAQDPEDDGYGINGIGFKPTPALAWARSQRRRQQVTEWRAREAREERRRRLEKRKGSGSDDPNSRDTGKRSVRFA</sequence>
<organism evidence="1 2">
    <name type="scientific">Coniosporium uncinatum</name>
    <dbReference type="NCBI Taxonomy" id="93489"/>
    <lineage>
        <taxon>Eukaryota</taxon>
        <taxon>Fungi</taxon>
        <taxon>Dikarya</taxon>
        <taxon>Ascomycota</taxon>
        <taxon>Pezizomycotina</taxon>
        <taxon>Dothideomycetes</taxon>
        <taxon>Dothideomycetes incertae sedis</taxon>
        <taxon>Coniosporium</taxon>
    </lineage>
</organism>
<accession>A0ACC3D312</accession>
<evidence type="ECO:0000313" key="2">
    <source>
        <dbReference type="Proteomes" id="UP001186974"/>
    </source>
</evidence>
<dbReference type="EMBL" id="JAWDJW010008063">
    <property type="protein sequence ID" value="KAK3061108.1"/>
    <property type="molecule type" value="Genomic_DNA"/>
</dbReference>
<dbReference type="Proteomes" id="UP001186974">
    <property type="component" value="Unassembled WGS sequence"/>
</dbReference>
<keyword evidence="2" id="KW-1185">Reference proteome</keyword>
<reference evidence="1" key="1">
    <citation type="submission" date="2024-09" db="EMBL/GenBank/DDBJ databases">
        <title>Black Yeasts Isolated from many extreme environments.</title>
        <authorList>
            <person name="Coleine C."/>
            <person name="Stajich J.E."/>
            <person name="Selbmann L."/>
        </authorList>
    </citation>
    <scope>NUCLEOTIDE SEQUENCE</scope>
    <source>
        <strain evidence="1">CCFEE 5737</strain>
    </source>
</reference>
<protein>
    <submittedName>
        <fullName evidence="1">Uncharacterized protein</fullName>
    </submittedName>
</protein>
<gene>
    <name evidence="1" type="ORF">LTS18_007003</name>
</gene>
<comment type="caution">
    <text evidence="1">The sequence shown here is derived from an EMBL/GenBank/DDBJ whole genome shotgun (WGS) entry which is preliminary data.</text>
</comment>
<evidence type="ECO:0000313" key="1">
    <source>
        <dbReference type="EMBL" id="KAK3061108.1"/>
    </source>
</evidence>